<dbReference type="Proteomes" id="UP000242715">
    <property type="component" value="Unassembled WGS sequence"/>
</dbReference>
<accession>A0A2Z6MXV0</accession>
<dbReference type="AlphaFoldDB" id="A0A2Z6MXV0"/>
<dbReference type="InterPro" id="IPR044730">
    <property type="entry name" value="RNase_H-like_dom_plant"/>
</dbReference>
<dbReference type="PANTHER" id="PTHR47723:SF19">
    <property type="entry name" value="POLYNUCLEOTIDYL TRANSFERASE, RIBONUCLEASE H-LIKE SUPERFAMILY PROTEIN"/>
    <property type="match status" value="1"/>
</dbReference>
<dbReference type="GO" id="GO:0004523">
    <property type="term" value="F:RNA-DNA hybrid ribonuclease activity"/>
    <property type="evidence" value="ECO:0007669"/>
    <property type="project" value="InterPro"/>
</dbReference>
<evidence type="ECO:0000313" key="3">
    <source>
        <dbReference type="Proteomes" id="UP000242715"/>
    </source>
</evidence>
<gene>
    <name evidence="2" type="ORF">TSUD_361030</name>
</gene>
<dbReference type="InterPro" id="IPR012337">
    <property type="entry name" value="RNaseH-like_sf"/>
</dbReference>
<name>A0A2Z6MXV0_TRISU</name>
<dbReference type="OrthoDB" id="1436468at2759"/>
<dbReference type="InterPro" id="IPR002156">
    <property type="entry name" value="RNaseH_domain"/>
</dbReference>
<evidence type="ECO:0000259" key="1">
    <source>
        <dbReference type="PROSITE" id="PS50879"/>
    </source>
</evidence>
<dbReference type="PANTHER" id="PTHR47723">
    <property type="entry name" value="OS05G0353850 PROTEIN"/>
    <property type="match status" value="1"/>
</dbReference>
<dbReference type="SUPFAM" id="SSF53098">
    <property type="entry name" value="Ribonuclease H-like"/>
    <property type="match status" value="1"/>
</dbReference>
<reference evidence="3" key="1">
    <citation type="journal article" date="2017" name="Front. Plant Sci.">
        <title>Climate Clever Clovers: New Paradigm to Reduce the Environmental Footprint of Ruminants by Breeding Low Methanogenic Forages Utilizing Haplotype Variation.</title>
        <authorList>
            <person name="Kaur P."/>
            <person name="Appels R."/>
            <person name="Bayer P.E."/>
            <person name="Keeble-Gagnere G."/>
            <person name="Wang J."/>
            <person name="Hirakawa H."/>
            <person name="Shirasawa K."/>
            <person name="Vercoe P."/>
            <person name="Stefanova K."/>
            <person name="Durmic Z."/>
            <person name="Nichols P."/>
            <person name="Revell C."/>
            <person name="Isobe S.N."/>
            <person name="Edwards D."/>
            <person name="Erskine W."/>
        </authorList>
    </citation>
    <scope>NUCLEOTIDE SEQUENCE [LARGE SCALE GENOMIC DNA]</scope>
    <source>
        <strain evidence="3">cv. Daliak</strain>
    </source>
</reference>
<dbReference type="EMBL" id="DF973670">
    <property type="protein sequence ID" value="GAU37398.1"/>
    <property type="molecule type" value="Genomic_DNA"/>
</dbReference>
<evidence type="ECO:0000313" key="2">
    <source>
        <dbReference type="EMBL" id="GAU37398.1"/>
    </source>
</evidence>
<dbReference type="Gene3D" id="3.30.420.10">
    <property type="entry name" value="Ribonuclease H-like superfamily/Ribonuclease H"/>
    <property type="match status" value="1"/>
</dbReference>
<dbReference type="PROSITE" id="PS50879">
    <property type="entry name" value="RNASE_H_1"/>
    <property type="match status" value="1"/>
</dbReference>
<keyword evidence="3" id="KW-1185">Reference proteome</keyword>
<dbReference type="InterPro" id="IPR053151">
    <property type="entry name" value="RNase_H-like"/>
</dbReference>
<dbReference type="CDD" id="cd06222">
    <property type="entry name" value="RNase_H_like"/>
    <property type="match status" value="1"/>
</dbReference>
<feature type="domain" description="RNase H type-1" evidence="1">
    <location>
        <begin position="132"/>
        <end position="225"/>
    </location>
</feature>
<proteinExistence type="predicted"/>
<sequence length="225" mass="24784">MLENCLRIDGESKELVLVLAVACRARVPMRSAVLATAVVAASVVGASRASLLRGARMREPIYRNRDFGRIRELSNSCNSCEENFIVIKNFIDSGTERAVLPPDVAVSIIKLLWKIKLSVHKDFRWIGWEVPEEGWVKVNTDGASKGEGLAGCGGIIRDHRGSWCGGFAKFVGTGSAIIAELWGVLEGLKLAERRRFRNIEVNVDSSSVVKMIMNGESIVALWDFH</sequence>
<dbReference type="InterPro" id="IPR036397">
    <property type="entry name" value="RNaseH_sf"/>
</dbReference>
<dbReference type="Pfam" id="PF13456">
    <property type="entry name" value="RVT_3"/>
    <property type="match status" value="1"/>
</dbReference>
<protein>
    <recommendedName>
        <fullName evidence="1">RNase H type-1 domain-containing protein</fullName>
    </recommendedName>
</protein>
<dbReference type="GO" id="GO:0003676">
    <property type="term" value="F:nucleic acid binding"/>
    <property type="evidence" value="ECO:0007669"/>
    <property type="project" value="InterPro"/>
</dbReference>
<organism evidence="2 3">
    <name type="scientific">Trifolium subterraneum</name>
    <name type="common">Subterranean clover</name>
    <dbReference type="NCBI Taxonomy" id="3900"/>
    <lineage>
        <taxon>Eukaryota</taxon>
        <taxon>Viridiplantae</taxon>
        <taxon>Streptophyta</taxon>
        <taxon>Embryophyta</taxon>
        <taxon>Tracheophyta</taxon>
        <taxon>Spermatophyta</taxon>
        <taxon>Magnoliopsida</taxon>
        <taxon>eudicotyledons</taxon>
        <taxon>Gunneridae</taxon>
        <taxon>Pentapetalae</taxon>
        <taxon>rosids</taxon>
        <taxon>fabids</taxon>
        <taxon>Fabales</taxon>
        <taxon>Fabaceae</taxon>
        <taxon>Papilionoideae</taxon>
        <taxon>50 kb inversion clade</taxon>
        <taxon>NPAAA clade</taxon>
        <taxon>Hologalegina</taxon>
        <taxon>IRL clade</taxon>
        <taxon>Trifolieae</taxon>
        <taxon>Trifolium</taxon>
    </lineage>
</organism>